<proteinExistence type="predicted"/>
<dbReference type="InParanoid" id="A0A146G4W5"/>
<feature type="signal peptide" evidence="1">
    <location>
        <begin position="1"/>
        <end position="20"/>
    </location>
</feature>
<organism evidence="2 3">
    <name type="scientific">Terrimicrobium sacchariphilum</name>
    <dbReference type="NCBI Taxonomy" id="690879"/>
    <lineage>
        <taxon>Bacteria</taxon>
        <taxon>Pseudomonadati</taxon>
        <taxon>Verrucomicrobiota</taxon>
        <taxon>Terrimicrobiia</taxon>
        <taxon>Terrimicrobiales</taxon>
        <taxon>Terrimicrobiaceae</taxon>
        <taxon>Terrimicrobium</taxon>
    </lineage>
</organism>
<feature type="chain" id="PRO_5007524400" description="Beta-xylosidase C-terminal Concanavalin A-like domain-containing protein" evidence="1">
    <location>
        <begin position="21"/>
        <end position="236"/>
    </location>
</feature>
<evidence type="ECO:0000256" key="1">
    <source>
        <dbReference type="SAM" id="SignalP"/>
    </source>
</evidence>
<name>A0A146G4W5_TERSA</name>
<keyword evidence="3" id="KW-1185">Reference proteome</keyword>
<keyword evidence="1" id="KW-0732">Signal</keyword>
<dbReference type="RefSeq" id="WP_075078450.1">
    <property type="nucleotide sequence ID" value="NZ_BDCO01000002.1"/>
</dbReference>
<reference evidence="3" key="1">
    <citation type="journal article" date="2017" name="Genome Announc.">
        <title>Draft Genome Sequence of Terrimicrobium sacchariphilum NM-5T, a Facultative Anaerobic Soil Bacterium of the Class Spartobacteria.</title>
        <authorList>
            <person name="Qiu Y.L."/>
            <person name="Tourlousse D.M."/>
            <person name="Matsuura N."/>
            <person name="Ohashi A."/>
            <person name="Sekiguchi Y."/>
        </authorList>
    </citation>
    <scope>NUCLEOTIDE SEQUENCE [LARGE SCALE GENOMIC DNA]</scope>
    <source>
        <strain evidence="3">NM-5</strain>
    </source>
</reference>
<evidence type="ECO:0008006" key="4">
    <source>
        <dbReference type="Google" id="ProtNLM"/>
    </source>
</evidence>
<evidence type="ECO:0000313" key="2">
    <source>
        <dbReference type="EMBL" id="GAT32621.1"/>
    </source>
</evidence>
<sequence length="236" mass="25382">MKRIVLSLLAIVMAQAPAWAAAIFQTEFQDFPLGEITPTTVLPGGWTAGVNAEKHSTLNVVEADAGKKAVQFTDSSAEFVDRAAPWLNKSFEGTKGTLVVDINVTLLDTRPANPVLQIIVCDGLPEDTRRHLVTMAVHSEGEIRFFDGTIYTDSKVRLDPGAAYVIRLELNQDTAKWRLQIFAAGDLANAIADIPDIAMRSTGFPAKMVSFKGGVNATGVSLDPFIQLNGLSVTAP</sequence>
<protein>
    <recommendedName>
        <fullName evidence="4">Beta-xylosidase C-terminal Concanavalin A-like domain-containing protein</fullName>
    </recommendedName>
</protein>
<dbReference type="Proteomes" id="UP000076023">
    <property type="component" value="Unassembled WGS sequence"/>
</dbReference>
<accession>A0A146G4W5</accession>
<dbReference type="AlphaFoldDB" id="A0A146G4W5"/>
<comment type="caution">
    <text evidence="2">The sequence shown here is derived from an EMBL/GenBank/DDBJ whole genome shotgun (WGS) entry which is preliminary data.</text>
</comment>
<dbReference type="EMBL" id="BDCO01000002">
    <property type="protein sequence ID" value="GAT32621.1"/>
    <property type="molecule type" value="Genomic_DNA"/>
</dbReference>
<gene>
    <name evidence="2" type="ORF">TSACC_21020</name>
</gene>
<evidence type="ECO:0000313" key="3">
    <source>
        <dbReference type="Proteomes" id="UP000076023"/>
    </source>
</evidence>
<dbReference type="STRING" id="690879.TSACC_21020"/>